<keyword evidence="1" id="KW-0732">Signal</keyword>
<organism evidence="2 3">
    <name type="scientific">Streptomyces toxytricini</name>
    <name type="common">Actinomyces toxytricini</name>
    <dbReference type="NCBI Taxonomy" id="67369"/>
    <lineage>
        <taxon>Bacteria</taxon>
        <taxon>Bacillati</taxon>
        <taxon>Actinomycetota</taxon>
        <taxon>Actinomycetes</taxon>
        <taxon>Kitasatosporales</taxon>
        <taxon>Streptomycetaceae</taxon>
        <taxon>Streptomyces</taxon>
    </lineage>
</organism>
<dbReference type="Proteomes" id="UP001617351">
    <property type="component" value="Unassembled WGS sequence"/>
</dbReference>
<reference evidence="2 3" key="1">
    <citation type="submission" date="2024-10" db="EMBL/GenBank/DDBJ databases">
        <title>The Natural Products Discovery Center: Release of the First 8490 Sequenced Strains for Exploring Actinobacteria Biosynthetic Diversity.</title>
        <authorList>
            <person name="Kalkreuter E."/>
            <person name="Kautsar S.A."/>
            <person name="Yang D."/>
            <person name="Bader C.D."/>
            <person name="Teijaro C.N."/>
            <person name="Fluegel L."/>
            <person name="Davis C.M."/>
            <person name="Simpson J.R."/>
            <person name="Lauterbach L."/>
            <person name="Steele A.D."/>
            <person name="Gui C."/>
            <person name="Meng S."/>
            <person name="Li G."/>
            <person name="Viehrig K."/>
            <person name="Ye F."/>
            <person name="Su P."/>
            <person name="Kiefer A.F."/>
            <person name="Nichols A."/>
            <person name="Cepeda A.J."/>
            <person name="Yan W."/>
            <person name="Fan B."/>
            <person name="Jiang Y."/>
            <person name="Adhikari A."/>
            <person name="Zheng C.-J."/>
            <person name="Schuster L."/>
            <person name="Cowan T.M."/>
            <person name="Smanski M.J."/>
            <person name="Chevrette M.G."/>
            <person name="De Carvalho L.P.S."/>
            <person name="Shen B."/>
        </authorList>
    </citation>
    <scope>NUCLEOTIDE SEQUENCE [LARGE SCALE GENOMIC DNA]</scope>
    <source>
        <strain evidence="2 3">NPDC087220</strain>
    </source>
</reference>
<dbReference type="RefSeq" id="WP_331804037.1">
    <property type="nucleotide sequence ID" value="NZ_JBFANW010000081.1"/>
</dbReference>
<sequence>MRRTVAALVAAVALAAVCGAGAALGPAGGGGEVRATEIGPSFVRP</sequence>
<gene>
    <name evidence="2" type="ORF">ACIO7M_11345</name>
</gene>
<proteinExistence type="predicted"/>
<name>A0ABW8EEN2_STRT5</name>
<evidence type="ECO:0000313" key="3">
    <source>
        <dbReference type="Proteomes" id="UP001617351"/>
    </source>
</evidence>
<comment type="caution">
    <text evidence="2">The sequence shown here is derived from an EMBL/GenBank/DDBJ whole genome shotgun (WGS) entry which is preliminary data.</text>
</comment>
<feature type="signal peptide" evidence="1">
    <location>
        <begin position="1"/>
        <end position="22"/>
    </location>
</feature>
<evidence type="ECO:0000313" key="2">
    <source>
        <dbReference type="EMBL" id="MFJ2821701.1"/>
    </source>
</evidence>
<feature type="chain" id="PRO_5047424591" description="Secreted protein" evidence="1">
    <location>
        <begin position="23"/>
        <end position="45"/>
    </location>
</feature>
<evidence type="ECO:0008006" key="4">
    <source>
        <dbReference type="Google" id="ProtNLM"/>
    </source>
</evidence>
<protein>
    <recommendedName>
        <fullName evidence="4">Secreted protein</fullName>
    </recommendedName>
</protein>
<dbReference type="EMBL" id="JBIUYY010000004">
    <property type="protein sequence ID" value="MFJ2821701.1"/>
    <property type="molecule type" value="Genomic_DNA"/>
</dbReference>
<accession>A0ABW8EEN2</accession>
<evidence type="ECO:0000256" key="1">
    <source>
        <dbReference type="SAM" id="SignalP"/>
    </source>
</evidence>
<keyword evidence="3" id="KW-1185">Reference proteome</keyword>